<organism evidence="2 3">
    <name type="scientific">Austropuccinia psidii MF-1</name>
    <dbReference type="NCBI Taxonomy" id="1389203"/>
    <lineage>
        <taxon>Eukaryota</taxon>
        <taxon>Fungi</taxon>
        <taxon>Dikarya</taxon>
        <taxon>Basidiomycota</taxon>
        <taxon>Pucciniomycotina</taxon>
        <taxon>Pucciniomycetes</taxon>
        <taxon>Pucciniales</taxon>
        <taxon>Sphaerophragmiaceae</taxon>
        <taxon>Austropuccinia</taxon>
    </lineage>
</organism>
<accession>A0A9Q3D1G6</accession>
<evidence type="ECO:0000313" key="2">
    <source>
        <dbReference type="EMBL" id="MBW0493845.1"/>
    </source>
</evidence>
<evidence type="ECO:0000256" key="1">
    <source>
        <dbReference type="SAM" id="SignalP"/>
    </source>
</evidence>
<keyword evidence="1" id="KW-0732">Signal</keyword>
<evidence type="ECO:0008006" key="4">
    <source>
        <dbReference type="Google" id="ProtNLM"/>
    </source>
</evidence>
<dbReference type="Proteomes" id="UP000765509">
    <property type="component" value="Unassembled WGS sequence"/>
</dbReference>
<gene>
    <name evidence="2" type="ORF">O181_033560</name>
</gene>
<feature type="signal peptide" evidence="1">
    <location>
        <begin position="1"/>
        <end position="25"/>
    </location>
</feature>
<protein>
    <recommendedName>
        <fullName evidence="4">Secreted protein</fullName>
    </recommendedName>
</protein>
<feature type="chain" id="PRO_5040298267" description="Secreted protein" evidence="1">
    <location>
        <begin position="26"/>
        <end position="233"/>
    </location>
</feature>
<proteinExistence type="predicted"/>
<comment type="caution">
    <text evidence="2">The sequence shown here is derived from an EMBL/GenBank/DDBJ whole genome shotgun (WGS) entry which is preliminary data.</text>
</comment>
<dbReference type="EMBL" id="AVOT02012272">
    <property type="protein sequence ID" value="MBW0493845.1"/>
    <property type="molecule type" value="Genomic_DNA"/>
</dbReference>
<name>A0A9Q3D1G6_9BASI</name>
<dbReference type="AlphaFoldDB" id="A0A9Q3D1G6"/>
<evidence type="ECO:0000313" key="3">
    <source>
        <dbReference type="Proteomes" id="UP000765509"/>
    </source>
</evidence>
<sequence>MISLMLGGLSARLYISCWLVSQADCSEKRSFTLTRSPCLPIPASFLRLLFRCVTGCLDYTVHPGNSPAFDTLSSFDLEESHSVTVPRRNSWLVLSIDSIRLGLGRPLLLHSRRRLTTFRHRARNYCHYLLGSYKTSSIAYPPTLINQSNFSRFVSPDFGAQFTPKFTLFANLTKALISSLLSNLCSTTRPVVALLPVRSSFSLQASIIPNLSRGFCSSLSIDTVNLIDSNLIS</sequence>
<reference evidence="2" key="1">
    <citation type="submission" date="2021-03" db="EMBL/GenBank/DDBJ databases">
        <title>Draft genome sequence of rust myrtle Austropuccinia psidii MF-1, a brazilian biotype.</title>
        <authorList>
            <person name="Quecine M.C."/>
            <person name="Pachon D.M.R."/>
            <person name="Bonatelli M.L."/>
            <person name="Correr F.H."/>
            <person name="Franceschini L.M."/>
            <person name="Leite T.F."/>
            <person name="Margarido G.R.A."/>
            <person name="Almeida C.A."/>
            <person name="Ferrarezi J.A."/>
            <person name="Labate C.A."/>
        </authorList>
    </citation>
    <scope>NUCLEOTIDE SEQUENCE</scope>
    <source>
        <strain evidence="2">MF-1</strain>
    </source>
</reference>
<keyword evidence="3" id="KW-1185">Reference proteome</keyword>